<organism evidence="2 3">
    <name type="scientific">Methylomonas fluvii</name>
    <dbReference type="NCBI Taxonomy" id="1854564"/>
    <lineage>
        <taxon>Bacteria</taxon>
        <taxon>Pseudomonadati</taxon>
        <taxon>Pseudomonadota</taxon>
        <taxon>Gammaproteobacteria</taxon>
        <taxon>Methylococcales</taxon>
        <taxon>Methylococcaceae</taxon>
        <taxon>Methylomonas</taxon>
    </lineage>
</organism>
<name>A0ABR9DFG9_9GAMM</name>
<evidence type="ECO:0000313" key="2">
    <source>
        <dbReference type="EMBL" id="MBD9361835.1"/>
    </source>
</evidence>
<dbReference type="InterPro" id="IPR035897">
    <property type="entry name" value="Toll_tir_struct_dom_sf"/>
</dbReference>
<keyword evidence="3" id="KW-1185">Reference proteome</keyword>
<comment type="caution">
    <text evidence="2">The sequence shown here is derived from an EMBL/GenBank/DDBJ whole genome shotgun (WGS) entry which is preliminary data.</text>
</comment>
<sequence>MYNLLVSGNDTAWDLPAYEFPRSRFLEYTVESMRDAHGDLSTKVVADLKSYPALFLYEQYEKTALVGYIRDIKERGNSIYIEYEFDQDIDPVPGERIKELASQLQIDEFRGEQYRTHWALKRVDLLGLLSTNGLVSPALANEGAPVGRLEEMKFKVAFSFPGELREYVEQVSNAIKATLPPGSVFYDNDFVAQLARPNLDTLLQTVYLKNSDLIVVFLSKDYETKMWCGIEWRAVRSFINSRSDETVMFFRADDASIPGVFAHDGYVDMARFPAEQSSQFVLERIRLLRKES</sequence>
<dbReference type="InterPro" id="IPR000157">
    <property type="entry name" value="TIR_dom"/>
</dbReference>
<dbReference type="Proteomes" id="UP000641152">
    <property type="component" value="Unassembled WGS sequence"/>
</dbReference>
<dbReference type="RefSeq" id="WP_192394602.1">
    <property type="nucleotide sequence ID" value="NZ_CAJHIU010000002.1"/>
</dbReference>
<gene>
    <name evidence="2" type="ORF">EBB_15155</name>
</gene>
<feature type="domain" description="TIR" evidence="1">
    <location>
        <begin position="156"/>
        <end position="271"/>
    </location>
</feature>
<dbReference type="SUPFAM" id="SSF52200">
    <property type="entry name" value="Toll/Interleukin receptor TIR domain"/>
    <property type="match status" value="1"/>
</dbReference>
<reference evidence="2 3" key="1">
    <citation type="submission" date="2020-09" db="EMBL/GenBank/DDBJ databases">
        <title>Methylomonas albis sp. nov. and Methylomonas fluvii sp. nov.: Two cold-adapted methanotrophs from the River Elbe and an amended description of Methylovulum psychrotolerans strain Eb1.</title>
        <authorList>
            <person name="Bussmann I.K."/>
            <person name="Klings K.-W."/>
            <person name="Warnstedt J."/>
            <person name="Hoppert M."/>
            <person name="Saborowski A."/>
            <person name="Horn F."/>
            <person name="Liebner S."/>
        </authorList>
    </citation>
    <scope>NUCLEOTIDE SEQUENCE [LARGE SCALE GENOMIC DNA]</scope>
    <source>
        <strain evidence="2 3">EbB</strain>
    </source>
</reference>
<accession>A0ABR9DFG9</accession>
<evidence type="ECO:0000313" key="3">
    <source>
        <dbReference type="Proteomes" id="UP000641152"/>
    </source>
</evidence>
<dbReference type="EMBL" id="JACXST010000002">
    <property type="protein sequence ID" value="MBD9361835.1"/>
    <property type="molecule type" value="Genomic_DNA"/>
</dbReference>
<protein>
    <submittedName>
        <fullName evidence="2">TIR domain-containing protein</fullName>
    </submittedName>
</protein>
<proteinExistence type="predicted"/>
<evidence type="ECO:0000259" key="1">
    <source>
        <dbReference type="Pfam" id="PF13676"/>
    </source>
</evidence>
<dbReference type="Pfam" id="PF13676">
    <property type="entry name" value="TIR_2"/>
    <property type="match status" value="1"/>
</dbReference>